<dbReference type="Gene3D" id="1.20.58.360">
    <property type="entry name" value="Shigella T3SS effector IpaH defines"/>
    <property type="match status" value="1"/>
</dbReference>
<dbReference type="RefSeq" id="WP_198821970.1">
    <property type="nucleotide sequence ID" value="NZ_JAEKCZ010000009.1"/>
</dbReference>
<keyword evidence="6" id="KW-0808">Transferase</keyword>
<keyword evidence="6" id="KW-0832">Ubl conjugation</keyword>
<gene>
    <name evidence="8" type="ORF">JFT45_11845</name>
</gene>
<dbReference type="InterPro" id="IPR001611">
    <property type="entry name" value="Leu-rich_rpt"/>
</dbReference>
<evidence type="ECO:0000259" key="7">
    <source>
        <dbReference type="PROSITE" id="PS52053"/>
    </source>
</evidence>
<evidence type="ECO:0000313" key="9">
    <source>
        <dbReference type="Proteomes" id="UP000658390"/>
    </source>
</evidence>
<evidence type="ECO:0000256" key="4">
    <source>
        <dbReference type="ARBA" id="ARBA00022737"/>
    </source>
</evidence>
<organism evidence="8 9">
    <name type="scientific">Pseudomonas psychrophila</name>
    <dbReference type="NCBI Taxonomy" id="122355"/>
    <lineage>
        <taxon>Bacteria</taxon>
        <taxon>Pseudomonadati</taxon>
        <taxon>Pseudomonadota</taxon>
        <taxon>Gammaproteobacteria</taxon>
        <taxon>Pseudomonadales</taxon>
        <taxon>Pseudomonadaceae</taxon>
        <taxon>Pseudomonas</taxon>
    </lineage>
</organism>
<dbReference type="PANTHER" id="PTHR48051">
    <property type="match status" value="1"/>
</dbReference>
<keyword evidence="3" id="KW-0433">Leucine-rich repeat</keyword>
<accession>A0A8I1FS36</accession>
<sequence length="1700" mass="189588">MSTLSLPPASASELAVVECSATYADLLAENKYEHYIKPLLPLWFVTAPADVRQALRDSMKHAHETHAVVSAVLAQISPIEQFAEPLLKQALTAHGHWDVNPRACSIKEVHLLNNVVIYIANQQLRLADALVRLLIPDVLEPQSLELNLVSSINRHSLLQAAMQNFQQAQTVATGFASGSMIYVVSDKNQRPHAALTPEKFAVICRDLNVGLQYQLHLDRVFVPLGDEWPAEDSRSKAYRIKTAFCMNKRYEFASALHIAYMKSEVTSRHYALMVNQLLSPSPETNTGGAVHSTFEMLGFEVPGIIVFWPDRKPREQDQSCIVYLPDGPQRSFYHFETFERFKFQLREWLKTSLFADYFIQRVPLRHRAEFVRRTNIRQMSWDSLLLRRPPIVIEPALLGVTGHKLQAGDPFEVAWLLQLAQIKDDARQLLVPTEDEDTRSRLERQAMYLNLGMSLLGLALGFVPVLGQVLLVGSVLQLGVEVYEGIRAWQHADRVAALEHLFDIAQNIALVASTSAGTKALKTEPVVDALVPVKSVKGHNRLWKPDFIPYEFKHVSLAGLVADEQGLYKVGDQSFIKLDGKVFEVRIESDKGRCHLLHPTDPDAYTPRLIHNERGMWAPELDNPIHASGLQLFRRLGHQSEGLSDAGAEQVLAATNTSQTMMRQLLMDNLPLPPLLLDSLKRVRLSERIETFIMQMKQGSTGTVDQADLQLELLTRLPGWPPERVLRVVDAEGVNYKEYGVDLTSLHSRLQLAQAQINNGDLLKVTLESLSSSQIEGLLGDGLPWLDQQVAALARKLGEYAESTRGGLLARLYNSSEVLGADTAGLKGQFPSLPVAVVEELLDQMTAGQKMQFAATGAIPLVVLEEARSYVQTLRVNRTIEGIFHLALGNADSTLVGWETLPDVPGWPRNVGFVVRDKFTRQVLYSLGRTTASGREIVKNAEVYEFQNSAGEVYSNPALLSCVPHVLTSEERSAIGLGTTDLGTQLHLKVASQAAIQRNSVAKSLGMHSIKPWFKSPLRLADGRLGYTLGGRAGRILPAGEPALLKDLVVELYPLMSDVQAGQFLYRLKIPGALMTRALVNLKTELTALRSDLDEWVGSDVWTQPHNRPRTLLAKRTKRAISQALIRAWRRQTPSVQIEDHTGYELDLEAWPVDGLPALSADFGHVSALHLSHSGNAQFPVGFLDRFPNLRILSLKNSHLAELPASLGRMSQLRDLNLQGNRIALNDQAVAVLSGLTRLKSLNLTGNLLGRRLAVWPMRELKYLLLRHTGTTQWPDGIEHLMSLQILDLRDNAISHIPPEVLAADRAALNRVTFLHDNPLSADSQRRLQVYHREHGINFGVDLQRQHVAPQRGIEHWSTSPTREQATHWSGLMNSSGATDFFRVLEDMTTSAQFLQQRENLTQRIWALLGAMHDHLELRDRVFEIASNPRTCSDGIAMIFADMELQHQVFIAQTGVNTEESLLKLAHGLFHIDLLNQHVNTVIEARLAAIQLQQQASVRELQQLVDELGPHLASVPVSSMDAVQQQGVAYRLGTPQSLSLAEQLSPASISRQIAELDPLQVQMFYQVKLARALDLPARPRSMRFERIARVTSAELKTAKAYVLAQDKPEAMMASIGSRDFWTAFLEKKYPEAFTVADEPLDERMDVLYMARESMSSNDYVAQSNALGDARGRTRASVVTQLTRLELQQHPLGSDQSTTQA</sequence>
<evidence type="ECO:0000256" key="5">
    <source>
        <dbReference type="ARBA" id="ARBA00023026"/>
    </source>
</evidence>
<feature type="domain" description="NEL" evidence="7">
    <location>
        <begin position="1349"/>
        <end position="1700"/>
    </location>
</feature>
<dbReference type="PROSITE" id="PS52053">
    <property type="entry name" value="NEL"/>
    <property type="match status" value="1"/>
</dbReference>
<dbReference type="EMBL" id="JAEKCZ010000009">
    <property type="protein sequence ID" value="MBJ2257208.1"/>
    <property type="molecule type" value="Genomic_DNA"/>
</dbReference>
<dbReference type="InterPro" id="IPR032675">
    <property type="entry name" value="LRR_dom_sf"/>
</dbReference>
<evidence type="ECO:0000256" key="2">
    <source>
        <dbReference type="ARBA" id="ARBA00012483"/>
    </source>
</evidence>
<evidence type="ECO:0000313" key="8">
    <source>
        <dbReference type="EMBL" id="MBJ2257208.1"/>
    </source>
</evidence>
<dbReference type="PANTHER" id="PTHR48051:SF46">
    <property type="entry name" value="LEUCINE RICH REPEAT-CONTAINING DOMAIN PROTEIN"/>
    <property type="match status" value="1"/>
</dbReference>
<keyword evidence="6" id="KW-1035">Host cytoplasm</keyword>
<evidence type="ECO:0000256" key="6">
    <source>
        <dbReference type="PROSITE-ProRule" id="PRU01398"/>
    </source>
</evidence>
<dbReference type="Pfam" id="PF14496">
    <property type="entry name" value="NEL"/>
    <property type="match status" value="1"/>
</dbReference>
<evidence type="ECO:0000256" key="1">
    <source>
        <dbReference type="ARBA" id="ARBA00000900"/>
    </source>
</evidence>
<dbReference type="GO" id="GO:0016567">
    <property type="term" value="P:protein ubiquitination"/>
    <property type="evidence" value="ECO:0007669"/>
    <property type="project" value="InterPro"/>
</dbReference>
<keyword evidence="4" id="KW-0677">Repeat</keyword>
<dbReference type="GO" id="GO:0061630">
    <property type="term" value="F:ubiquitin protein ligase activity"/>
    <property type="evidence" value="ECO:0007669"/>
    <property type="project" value="UniProtKB-EC"/>
</dbReference>
<comment type="catalytic activity">
    <reaction evidence="1">
        <text>S-ubiquitinyl-[E2 ubiquitin-conjugating enzyme]-L-cysteine + [acceptor protein]-L-lysine = [E2 ubiquitin-conjugating enzyme]-L-cysteine + N(6)-ubiquitinyl-[acceptor protein]-L-lysine.</text>
        <dbReference type="EC" id="2.3.2.27"/>
    </reaction>
</comment>
<proteinExistence type="inferred from homology"/>
<dbReference type="InterPro" id="IPR050216">
    <property type="entry name" value="LRR_domain-containing"/>
</dbReference>
<protein>
    <recommendedName>
        <fullName evidence="2">RING-type E3 ubiquitin transferase</fullName>
        <ecNumber evidence="2">2.3.2.27</ecNumber>
    </recommendedName>
</protein>
<dbReference type="Proteomes" id="UP000658390">
    <property type="component" value="Unassembled WGS sequence"/>
</dbReference>
<dbReference type="SMART" id="SM00369">
    <property type="entry name" value="LRR_TYP"/>
    <property type="match status" value="2"/>
</dbReference>
<dbReference type="GO" id="GO:0005737">
    <property type="term" value="C:cytoplasm"/>
    <property type="evidence" value="ECO:0007669"/>
    <property type="project" value="TreeGrafter"/>
</dbReference>
<dbReference type="InterPro" id="IPR003591">
    <property type="entry name" value="Leu-rich_rpt_typical-subtyp"/>
</dbReference>
<dbReference type="Pfam" id="PF20178">
    <property type="entry name" value="ToxA_N"/>
    <property type="match status" value="1"/>
</dbReference>
<dbReference type="InterPro" id="IPR029487">
    <property type="entry name" value="NEL_dom"/>
</dbReference>
<dbReference type="Gene3D" id="3.80.10.10">
    <property type="entry name" value="Ribonuclease Inhibitor"/>
    <property type="match status" value="1"/>
</dbReference>
<dbReference type="InterPro" id="IPR046673">
    <property type="entry name" value="ToxA_N"/>
</dbReference>
<keyword evidence="6" id="KW-0964">Secreted</keyword>
<dbReference type="GO" id="GO:0005576">
    <property type="term" value="C:extracellular region"/>
    <property type="evidence" value="ECO:0007669"/>
    <property type="project" value="UniProtKB-UniRule"/>
</dbReference>
<name>A0A8I1FS36_9PSED</name>
<comment type="PTM">
    <text evidence="6">Ubiquitinated in the presence of host E1 ubiquitin-activating enzyme, E2 ubiquitin-conjugating enzyme and ubiquitin.</text>
</comment>
<comment type="caution">
    <text evidence="8">The sequence shown here is derived from an EMBL/GenBank/DDBJ whole genome shotgun (WGS) entry which is preliminary data.</text>
</comment>
<keyword evidence="6" id="KW-0833">Ubl conjugation pathway</keyword>
<reference evidence="8" key="1">
    <citation type="submission" date="2020-12" db="EMBL/GenBank/DDBJ databases">
        <title>Antibiotic resistance and phylogeny of Pseudomonas spp. isolated over three decades from chicken meat in the Norwegian food chain.</title>
        <authorList>
            <person name="Moen B."/>
        </authorList>
    </citation>
    <scope>NUCLEOTIDE SEQUENCE</scope>
    <source>
        <strain evidence="8">MF6762</strain>
    </source>
</reference>
<dbReference type="EC" id="2.3.2.27" evidence="2"/>
<dbReference type="SUPFAM" id="SSF52058">
    <property type="entry name" value="L domain-like"/>
    <property type="match status" value="1"/>
</dbReference>
<evidence type="ECO:0000256" key="3">
    <source>
        <dbReference type="ARBA" id="ARBA00022614"/>
    </source>
</evidence>
<feature type="active site" description="Glycyl thioester intermediate" evidence="6">
    <location>
        <position position="1432"/>
    </location>
</feature>
<dbReference type="PROSITE" id="PS51450">
    <property type="entry name" value="LRR"/>
    <property type="match status" value="1"/>
</dbReference>
<comment type="similarity">
    <text evidence="6">Belongs to the LRR-containing bacterial E3 ligase family.</text>
</comment>
<keyword evidence="5" id="KW-0843">Virulence</keyword>